<keyword evidence="1" id="KW-1133">Transmembrane helix</keyword>
<sequence>MRRYVHHQLSAVIEAVGAACVSAPVAFVLGGVPDVHVALWAVVVLTVLTLVFGALACTRVAWLGGERRDFETAVPLADPDRVLPAPCESLRRSLDVGFPVLLAASGVIGALLWGSPAGLWPLVFVPDRLANAAFGTYWERRHGVVLWLGNVPEQPLAKNQWLYSSVRQPGL</sequence>
<dbReference type="Proteomes" id="UP001501563">
    <property type="component" value="Unassembled WGS sequence"/>
</dbReference>
<feature type="transmembrane region" description="Helical" evidence="1">
    <location>
        <begin position="12"/>
        <end position="32"/>
    </location>
</feature>
<evidence type="ECO:0000313" key="2">
    <source>
        <dbReference type="EMBL" id="GAA3892221.1"/>
    </source>
</evidence>
<dbReference type="EMBL" id="BAAAZA010000028">
    <property type="protein sequence ID" value="GAA3892221.1"/>
    <property type="molecule type" value="Genomic_DNA"/>
</dbReference>
<reference evidence="3" key="1">
    <citation type="journal article" date="2019" name="Int. J. Syst. Evol. Microbiol.">
        <title>The Global Catalogue of Microorganisms (GCM) 10K type strain sequencing project: providing services to taxonomists for standard genome sequencing and annotation.</title>
        <authorList>
            <consortium name="The Broad Institute Genomics Platform"/>
            <consortium name="The Broad Institute Genome Sequencing Center for Infectious Disease"/>
            <person name="Wu L."/>
            <person name="Ma J."/>
        </authorList>
    </citation>
    <scope>NUCLEOTIDE SEQUENCE [LARGE SCALE GENOMIC DNA]</scope>
    <source>
        <strain evidence="3">JCM 16578</strain>
    </source>
</reference>
<evidence type="ECO:0000256" key="1">
    <source>
        <dbReference type="SAM" id="Phobius"/>
    </source>
</evidence>
<protein>
    <submittedName>
        <fullName evidence="2">Uncharacterized protein</fullName>
    </submittedName>
</protein>
<evidence type="ECO:0000313" key="3">
    <source>
        <dbReference type="Proteomes" id="UP001501563"/>
    </source>
</evidence>
<keyword evidence="3" id="KW-1185">Reference proteome</keyword>
<accession>A0ABP7L1G2</accession>
<comment type="caution">
    <text evidence="2">The sequence shown here is derived from an EMBL/GenBank/DDBJ whole genome shotgun (WGS) entry which is preliminary data.</text>
</comment>
<proteinExistence type="predicted"/>
<keyword evidence="1" id="KW-0472">Membrane</keyword>
<organism evidence="2 3">
    <name type="scientific">Streptomyces lannensis</name>
    <dbReference type="NCBI Taxonomy" id="766498"/>
    <lineage>
        <taxon>Bacteria</taxon>
        <taxon>Bacillati</taxon>
        <taxon>Actinomycetota</taxon>
        <taxon>Actinomycetes</taxon>
        <taxon>Kitasatosporales</taxon>
        <taxon>Streptomycetaceae</taxon>
        <taxon>Streptomyces</taxon>
    </lineage>
</organism>
<dbReference type="RefSeq" id="WP_331268799.1">
    <property type="nucleotide sequence ID" value="NZ_BAAAZA010000028.1"/>
</dbReference>
<gene>
    <name evidence="2" type="ORF">GCM10022207_69850</name>
</gene>
<keyword evidence="1" id="KW-0812">Transmembrane</keyword>
<feature type="transmembrane region" description="Helical" evidence="1">
    <location>
        <begin position="96"/>
        <end position="114"/>
    </location>
</feature>
<feature type="transmembrane region" description="Helical" evidence="1">
    <location>
        <begin position="38"/>
        <end position="62"/>
    </location>
</feature>
<name>A0ABP7L1G2_9ACTN</name>